<evidence type="ECO:0000313" key="3">
    <source>
        <dbReference type="Proteomes" id="UP000435112"/>
    </source>
</evidence>
<protein>
    <submittedName>
        <fullName evidence="2">Uncharacterized protein</fullName>
    </submittedName>
</protein>
<feature type="compositionally biased region" description="Polar residues" evidence="1">
    <location>
        <begin position="23"/>
        <end position="47"/>
    </location>
</feature>
<dbReference type="AlphaFoldDB" id="A0A6A3NPB7"/>
<comment type="caution">
    <text evidence="2">The sequence shown here is derived from an EMBL/GenBank/DDBJ whole genome shotgun (WGS) entry which is preliminary data.</text>
</comment>
<sequence length="103" mass="11700">MGCMIDPNASINFRQKPARSKNRFTSTASRGRGNSDTADTSRWTSQQPSTLNSCLRYYMAVAAKTHFFNFKVCEPGGRESFQDRRQLYDVVLNARFGVDHDIV</sequence>
<accession>A0A6A3NPB7</accession>
<evidence type="ECO:0000256" key="1">
    <source>
        <dbReference type="SAM" id="MobiDB-lite"/>
    </source>
</evidence>
<gene>
    <name evidence="2" type="ORF">PR002_g3324</name>
</gene>
<dbReference type="OrthoDB" id="10274031at2759"/>
<dbReference type="Proteomes" id="UP000435112">
    <property type="component" value="Unassembled WGS sequence"/>
</dbReference>
<organism evidence="2 3">
    <name type="scientific">Phytophthora rubi</name>
    <dbReference type="NCBI Taxonomy" id="129364"/>
    <lineage>
        <taxon>Eukaryota</taxon>
        <taxon>Sar</taxon>
        <taxon>Stramenopiles</taxon>
        <taxon>Oomycota</taxon>
        <taxon>Peronosporomycetes</taxon>
        <taxon>Peronosporales</taxon>
        <taxon>Peronosporaceae</taxon>
        <taxon>Phytophthora</taxon>
    </lineage>
</organism>
<name>A0A6A3NPB7_9STRA</name>
<proteinExistence type="predicted"/>
<dbReference type="EMBL" id="QXFU01000121">
    <property type="protein sequence ID" value="KAE9043472.1"/>
    <property type="molecule type" value="Genomic_DNA"/>
</dbReference>
<reference evidence="2 3" key="1">
    <citation type="submission" date="2018-09" db="EMBL/GenBank/DDBJ databases">
        <title>Genomic investigation of the strawberry pathogen Phytophthora fragariae indicates pathogenicity is determined by transcriptional variation in three key races.</title>
        <authorList>
            <person name="Adams T.M."/>
            <person name="Armitage A.D."/>
            <person name="Sobczyk M.K."/>
            <person name="Bates H.J."/>
            <person name="Dunwell J.M."/>
            <person name="Nellist C.F."/>
            <person name="Harrison R.J."/>
        </authorList>
    </citation>
    <scope>NUCLEOTIDE SEQUENCE [LARGE SCALE GENOMIC DNA]</scope>
    <source>
        <strain evidence="2 3">SCRP324</strain>
    </source>
</reference>
<evidence type="ECO:0000313" key="2">
    <source>
        <dbReference type="EMBL" id="KAE9043472.1"/>
    </source>
</evidence>
<feature type="region of interest" description="Disordered" evidence="1">
    <location>
        <begin position="1"/>
        <end position="47"/>
    </location>
</feature>